<accession>A0AAV4PI07</accession>
<keyword evidence="3" id="KW-1185">Reference proteome</keyword>
<evidence type="ECO:0000313" key="2">
    <source>
        <dbReference type="EMBL" id="GIX96706.1"/>
    </source>
</evidence>
<proteinExistence type="predicted"/>
<dbReference type="Proteomes" id="UP001054945">
    <property type="component" value="Unassembled WGS sequence"/>
</dbReference>
<evidence type="ECO:0000256" key="1">
    <source>
        <dbReference type="SAM" id="MobiDB-lite"/>
    </source>
</evidence>
<feature type="compositionally biased region" description="Low complexity" evidence="1">
    <location>
        <begin position="47"/>
        <end position="60"/>
    </location>
</feature>
<protein>
    <submittedName>
        <fullName evidence="2">Uncharacterized protein</fullName>
    </submittedName>
</protein>
<sequence length="88" mass="9142">MSHSFNFTGALVCSLLRGRGRDGELPSADRPSQGAPRGARAHPHPPLTAWAAAAATRPLWEGPRWGRTRGGAGADDGATADLMSSQPP</sequence>
<organism evidence="2 3">
    <name type="scientific">Caerostris extrusa</name>
    <name type="common">Bark spider</name>
    <name type="synonym">Caerostris bankana</name>
    <dbReference type="NCBI Taxonomy" id="172846"/>
    <lineage>
        <taxon>Eukaryota</taxon>
        <taxon>Metazoa</taxon>
        <taxon>Ecdysozoa</taxon>
        <taxon>Arthropoda</taxon>
        <taxon>Chelicerata</taxon>
        <taxon>Arachnida</taxon>
        <taxon>Araneae</taxon>
        <taxon>Araneomorphae</taxon>
        <taxon>Entelegynae</taxon>
        <taxon>Araneoidea</taxon>
        <taxon>Araneidae</taxon>
        <taxon>Caerostris</taxon>
    </lineage>
</organism>
<gene>
    <name evidence="2" type="ORF">CEXT_529091</name>
</gene>
<dbReference type="EMBL" id="BPLR01004681">
    <property type="protein sequence ID" value="GIX96706.1"/>
    <property type="molecule type" value="Genomic_DNA"/>
</dbReference>
<feature type="region of interest" description="Disordered" evidence="1">
    <location>
        <begin position="19"/>
        <end position="88"/>
    </location>
</feature>
<evidence type="ECO:0000313" key="3">
    <source>
        <dbReference type="Proteomes" id="UP001054945"/>
    </source>
</evidence>
<comment type="caution">
    <text evidence="2">The sequence shown here is derived from an EMBL/GenBank/DDBJ whole genome shotgun (WGS) entry which is preliminary data.</text>
</comment>
<dbReference type="AlphaFoldDB" id="A0AAV4PI07"/>
<reference evidence="2 3" key="1">
    <citation type="submission" date="2021-06" db="EMBL/GenBank/DDBJ databases">
        <title>Caerostris extrusa draft genome.</title>
        <authorList>
            <person name="Kono N."/>
            <person name="Arakawa K."/>
        </authorList>
    </citation>
    <scope>NUCLEOTIDE SEQUENCE [LARGE SCALE GENOMIC DNA]</scope>
</reference>
<name>A0AAV4PI07_CAEEX</name>